<dbReference type="CDD" id="cd13886">
    <property type="entry name" value="CuRO_2_MCO_like_1"/>
    <property type="match status" value="1"/>
</dbReference>
<organism evidence="10 11">
    <name type="scientific">Mollisia scopiformis</name>
    <name type="common">Conifer needle endophyte fungus</name>
    <name type="synonym">Phialocephala scopiformis</name>
    <dbReference type="NCBI Taxonomy" id="149040"/>
    <lineage>
        <taxon>Eukaryota</taxon>
        <taxon>Fungi</taxon>
        <taxon>Dikarya</taxon>
        <taxon>Ascomycota</taxon>
        <taxon>Pezizomycotina</taxon>
        <taxon>Leotiomycetes</taxon>
        <taxon>Helotiales</taxon>
        <taxon>Mollisiaceae</taxon>
        <taxon>Mollisia</taxon>
    </lineage>
</organism>
<evidence type="ECO:0000259" key="9">
    <source>
        <dbReference type="Pfam" id="PF07732"/>
    </source>
</evidence>
<dbReference type="InterPro" id="IPR011706">
    <property type="entry name" value="Cu-oxidase_C"/>
</dbReference>
<comment type="similarity">
    <text evidence="1">Belongs to the multicopper oxidase family.</text>
</comment>
<dbReference type="InParanoid" id="A0A194XTB3"/>
<dbReference type="PANTHER" id="PTHR11709">
    <property type="entry name" value="MULTI-COPPER OXIDASE"/>
    <property type="match status" value="1"/>
</dbReference>
<evidence type="ECO:0008006" key="12">
    <source>
        <dbReference type="Google" id="ProtNLM"/>
    </source>
</evidence>
<feature type="transmembrane region" description="Helical" evidence="6">
    <location>
        <begin position="28"/>
        <end position="54"/>
    </location>
</feature>
<dbReference type="InterPro" id="IPR008972">
    <property type="entry name" value="Cupredoxin"/>
</dbReference>
<reference evidence="10 11" key="1">
    <citation type="submission" date="2015-10" db="EMBL/GenBank/DDBJ databases">
        <title>Full genome of DAOMC 229536 Phialocephala scopiformis, a fungal endophyte of spruce producing the potent anti-insectan compound rugulosin.</title>
        <authorList>
            <consortium name="DOE Joint Genome Institute"/>
            <person name="Walker A.K."/>
            <person name="Frasz S.L."/>
            <person name="Seifert K.A."/>
            <person name="Miller J.D."/>
            <person name="Mondo S.J."/>
            <person name="Labutti K."/>
            <person name="Lipzen A."/>
            <person name="Dockter R."/>
            <person name="Kennedy M."/>
            <person name="Grigoriev I.V."/>
            <person name="Spatafora J.W."/>
        </authorList>
    </citation>
    <scope>NUCLEOTIDE SEQUENCE [LARGE SCALE GENOMIC DNA]</scope>
    <source>
        <strain evidence="10 11">CBS 120377</strain>
    </source>
</reference>
<dbReference type="CDD" id="cd13857">
    <property type="entry name" value="CuRO_1_Diphenol_Ox"/>
    <property type="match status" value="1"/>
</dbReference>
<dbReference type="InterPro" id="IPR002355">
    <property type="entry name" value="Cu_oxidase_Cu_BS"/>
</dbReference>
<dbReference type="Pfam" id="PF00394">
    <property type="entry name" value="Cu-oxidase"/>
    <property type="match status" value="1"/>
</dbReference>
<dbReference type="Pfam" id="PF07731">
    <property type="entry name" value="Cu-oxidase_2"/>
    <property type="match status" value="1"/>
</dbReference>
<dbReference type="RefSeq" id="XP_018077644.1">
    <property type="nucleotide sequence ID" value="XM_018214000.1"/>
</dbReference>
<dbReference type="InterPro" id="IPR045087">
    <property type="entry name" value="Cu-oxidase_fam"/>
</dbReference>
<dbReference type="InterPro" id="IPR011707">
    <property type="entry name" value="Cu-oxidase-like_N"/>
</dbReference>
<evidence type="ECO:0000259" key="7">
    <source>
        <dbReference type="Pfam" id="PF00394"/>
    </source>
</evidence>
<gene>
    <name evidence="10" type="ORF">LY89DRAFT_680065</name>
</gene>
<evidence type="ECO:0000313" key="11">
    <source>
        <dbReference type="Proteomes" id="UP000070700"/>
    </source>
</evidence>
<dbReference type="PROSITE" id="PS00079">
    <property type="entry name" value="MULTICOPPER_OXIDASE1"/>
    <property type="match status" value="2"/>
</dbReference>
<feature type="compositionally biased region" description="Low complexity" evidence="5">
    <location>
        <begin position="61"/>
        <end position="80"/>
    </location>
</feature>
<keyword evidence="3" id="KW-0560">Oxidoreductase</keyword>
<dbReference type="KEGG" id="psco:LY89DRAFT_680065"/>
<keyword evidence="6" id="KW-0472">Membrane</keyword>
<dbReference type="Gene3D" id="2.60.40.420">
    <property type="entry name" value="Cupredoxins - blue copper proteins"/>
    <property type="match status" value="3"/>
</dbReference>
<feature type="domain" description="Plastocyanin-like" evidence="7">
    <location>
        <begin position="244"/>
        <end position="387"/>
    </location>
</feature>
<keyword evidence="6" id="KW-0812">Transmembrane</keyword>
<evidence type="ECO:0000256" key="3">
    <source>
        <dbReference type="ARBA" id="ARBA00023002"/>
    </source>
</evidence>
<feature type="domain" description="Plastocyanin-like" evidence="9">
    <location>
        <begin position="117"/>
        <end position="232"/>
    </location>
</feature>
<name>A0A194XTB3_MOLSC</name>
<dbReference type="InterPro" id="IPR033138">
    <property type="entry name" value="Cu_oxidase_CS"/>
</dbReference>
<evidence type="ECO:0000256" key="2">
    <source>
        <dbReference type="ARBA" id="ARBA00022723"/>
    </source>
</evidence>
<dbReference type="Proteomes" id="UP000070700">
    <property type="component" value="Unassembled WGS sequence"/>
</dbReference>
<evidence type="ECO:0000256" key="1">
    <source>
        <dbReference type="ARBA" id="ARBA00010609"/>
    </source>
</evidence>
<keyword evidence="6" id="KW-1133">Transmembrane helix</keyword>
<feature type="region of interest" description="Disordered" evidence="5">
    <location>
        <begin position="1"/>
        <end position="26"/>
    </location>
</feature>
<keyword evidence="2" id="KW-0479">Metal-binding</keyword>
<feature type="domain" description="Plastocyanin-like" evidence="8">
    <location>
        <begin position="495"/>
        <end position="618"/>
    </location>
</feature>
<proteinExistence type="inferred from homology"/>
<evidence type="ECO:0000256" key="4">
    <source>
        <dbReference type="ARBA" id="ARBA00023008"/>
    </source>
</evidence>
<keyword evidence="11" id="KW-1185">Reference proteome</keyword>
<evidence type="ECO:0000313" key="10">
    <source>
        <dbReference type="EMBL" id="KUJ23289.1"/>
    </source>
</evidence>
<dbReference type="PROSITE" id="PS00080">
    <property type="entry name" value="MULTICOPPER_OXIDASE2"/>
    <property type="match status" value="1"/>
</dbReference>
<evidence type="ECO:0000256" key="5">
    <source>
        <dbReference type="SAM" id="MobiDB-lite"/>
    </source>
</evidence>
<dbReference type="GO" id="GO:0016491">
    <property type="term" value="F:oxidoreductase activity"/>
    <property type="evidence" value="ECO:0007669"/>
    <property type="project" value="UniProtKB-KW"/>
</dbReference>
<evidence type="ECO:0000256" key="6">
    <source>
        <dbReference type="SAM" id="Phobius"/>
    </source>
</evidence>
<dbReference type="GeneID" id="28823726"/>
<dbReference type="FunFam" id="2.60.40.420:FF:000045">
    <property type="entry name" value="Laccase 2"/>
    <property type="match status" value="1"/>
</dbReference>
<dbReference type="OrthoDB" id="2121828at2759"/>
<dbReference type="SUPFAM" id="SSF49503">
    <property type="entry name" value="Cupredoxins"/>
    <property type="match status" value="3"/>
</dbReference>
<dbReference type="EMBL" id="KQ947405">
    <property type="protein sequence ID" value="KUJ23289.1"/>
    <property type="molecule type" value="Genomic_DNA"/>
</dbReference>
<dbReference type="CDD" id="cd13910">
    <property type="entry name" value="CuRO_3_MCO_like_4"/>
    <property type="match status" value="1"/>
</dbReference>
<feature type="region of interest" description="Disordered" evidence="5">
    <location>
        <begin position="61"/>
        <end position="87"/>
    </location>
</feature>
<dbReference type="AlphaFoldDB" id="A0A194XTB3"/>
<sequence>MDDEKPDRVTAAVDPEKPSATSSKPSKLSLLIGGAIVVIVVLALALGLGLGLGLKHHHSSAVSSSSTVPSASASPSSTPSGLSENIPSWRRDPSEYLLDMDWDINAAPTTRIFNITVSEIQAAPDGVMRTMLVMNGQFPGPLIRVNEGDRVLVNVTNQLKNGTSMHWHGFFQNGTNWMDGTAGITQCPIPPGTSSLYNFTVENQFGTYWYHSHFSSQYTDGLVGPFIVHSPSEATVRSTYDYDQVILLSDWYHDLSSALLPAYLASGNENAEPLPDSGVIQGTNYFDCSSYDPDSGYICQDNSTRAILPIHPQKRHRLRLINTGAFGEFDVSIDNHTLSVIEADSTLITPVTVHRVPIHIAQRYSVVVNFNQSTSTNYWFRAQMNEHCFSADNPVLDPDVKALISYSNTTSEPTNSIDWTDVLDVTCQDLNTTLLVPLTPISPPKNDLTYQLDISFQIGSYALDKAYINSTTWTPSSTPTLNQAISALSSQNTTLSSSFSTLGLDTTLYSPSGSQFILSIPTLQTVDILLNNFDEGAHPFHLHGHQFWELASGTGNFDWGTAYQGIDTRNPMRRDTLTVDAYGWSLIRFVADNPGLWALHCHISWHMEAGLLMQFQTRADIMKTWTLPADVKGLCST</sequence>
<dbReference type="GO" id="GO:0005507">
    <property type="term" value="F:copper ion binding"/>
    <property type="evidence" value="ECO:0007669"/>
    <property type="project" value="InterPro"/>
</dbReference>
<evidence type="ECO:0000259" key="8">
    <source>
        <dbReference type="Pfam" id="PF07731"/>
    </source>
</evidence>
<accession>A0A194XTB3</accession>
<dbReference type="Pfam" id="PF07732">
    <property type="entry name" value="Cu-oxidase_3"/>
    <property type="match status" value="1"/>
</dbReference>
<keyword evidence="4" id="KW-0186">Copper</keyword>
<protein>
    <recommendedName>
        <fullName evidence="12">Laccase</fullName>
    </recommendedName>
</protein>
<dbReference type="InterPro" id="IPR001117">
    <property type="entry name" value="Cu-oxidase_2nd"/>
</dbReference>
<dbReference type="PANTHER" id="PTHR11709:SF414">
    <property type="entry name" value="ADR239WP"/>
    <property type="match status" value="1"/>
</dbReference>